<dbReference type="PANTHER" id="PTHR43290">
    <property type="entry name" value="MEVALONATE KINASE"/>
    <property type="match status" value="1"/>
</dbReference>
<feature type="domain" description="GHMP kinase N-terminal" evidence="10">
    <location>
        <begin position="83"/>
        <end position="167"/>
    </location>
</feature>
<gene>
    <name evidence="12" type="ORF">DV711_05210</name>
</gene>
<evidence type="ECO:0000256" key="6">
    <source>
        <dbReference type="ARBA" id="ARBA00022840"/>
    </source>
</evidence>
<dbReference type="AlphaFoldDB" id="A0A369WTF1"/>
<evidence type="ECO:0000256" key="5">
    <source>
        <dbReference type="ARBA" id="ARBA00022777"/>
    </source>
</evidence>
<proteinExistence type="predicted"/>
<dbReference type="GO" id="GO:0019287">
    <property type="term" value="P:isopentenyl diphosphate biosynthetic process, mevalonate pathway"/>
    <property type="evidence" value="ECO:0007669"/>
    <property type="project" value="UniProtKB-UniPathway"/>
</dbReference>
<dbReference type="OrthoDB" id="6085637at2"/>
<dbReference type="InterPro" id="IPR006205">
    <property type="entry name" value="Mev_gal_kin"/>
</dbReference>
<comment type="pathway">
    <text evidence="9">Isoprenoid biosynthesis; isopentenyl diphosphate biosynthesis via mevalonate pathway; isopentenyl diphosphate from (R)-mevalonate: step 1/3.</text>
</comment>
<evidence type="ECO:0000256" key="4">
    <source>
        <dbReference type="ARBA" id="ARBA00022741"/>
    </source>
</evidence>
<evidence type="ECO:0000259" key="11">
    <source>
        <dbReference type="Pfam" id="PF08544"/>
    </source>
</evidence>
<dbReference type="EMBL" id="QQOH01000001">
    <property type="protein sequence ID" value="RDE24972.1"/>
    <property type="molecule type" value="Genomic_DNA"/>
</dbReference>
<dbReference type="Gene3D" id="3.30.70.890">
    <property type="entry name" value="GHMP kinase, C-terminal domain"/>
    <property type="match status" value="1"/>
</dbReference>
<evidence type="ECO:0000313" key="12">
    <source>
        <dbReference type="EMBL" id="RDE24972.1"/>
    </source>
</evidence>
<dbReference type="InterPro" id="IPR006204">
    <property type="entry name" value="GHMP_kinase_N_dom"/>
</dbReference>
<dbReference type="InterPro" id="IPR014721">
    <property type="entry name" value="Ribsml_uS5_D2-typ_fold_subgr"/>
</dbReference>
<dbReference type="GO" id="GO:0004496">
    <property type="term" value="F:mevalonate kinase activity"/>
    <property type="evidence" value="ECO:0007669"/>
    <property type="project" value="InterPro"/>
</dbReference>
<keyword evidence="8" id="KW-0443">Lipid metabolism</keyword>
<evidence type="ECO:0000256" key="3">
    <source>
        <dbReference type="ARBA" id="ARBA00022679"/>
    </source>
</evidence>
<dbReference type="Gene3D" id="3.30.230.10">
    <property type="match status" value="1"/>
</dbReference>
<reference evidence="12 13" key="1">
    <citation type="submission" date="2018-07" db="EMBL/GenBank/DDBJ databases">
        <title>Motiliproteus coralliicola sp. nov., a bacterium isolated from Coral.</title>
        <authorList>
            <person name="Wang G."/>
        </authorList>
    </citation>
    <scope>NUCLEOTIDE SEQUENCE [LARGE SCALE GENOMIC DNA]</scope>
    <source>
        <strain evidence="12 13">C34</strain>
    </source>
</reference>
<evidence type="ECO:0000256" key="2">
    <source>
        <dbReference type="ARBA" id="ARBA00022516"/>
    </source>
</evidence>
<sequence length="316" mass="33902">MNQIDSSIRASAPGTLMLLGEHAVLHGSRALVLAVDKRIRVELTPLDEPQLEIESALGQYRAPIDQRHADATFSFILAAFEHCYTAFAVEAGISPGTGVRLQVESDFSHLVGLGSSAAVTVATLAVLNRWLGQSPNSDQLFEQARAVMLRVQGRGSGADLAAAIEGGMVAYHQSGERQKLAPLPSIGLYYCGYKLKTPLVLERVAEAAEQLPLLYQHLYQLMAECAEQACEAAGQGDWTLLGRLMNYYQGLMDALGVNDAKLSQMIYQLRGDSLVQGAKISGSGLGDCVISLGQPQAVELPDRIPVQVASLGLRLD</sequence>
<dbReference type="InterPro" id="IPR013750">
    <property type="entry name" value="GHMP_kinase_C_dom"/>
</dbReference>
<protein>
    <submittedName>
        <fullName evidence="12">GHMP kinase</fullName>
    </submittedName>
</protein>
<keyword evidence="5 12" id="KW-0418">Kinase</keyword>
<dbReference type="Pfam" id="PF08544">
    <property type="entry name" value="GHMP_kinases_C"/>
    <property type="match status" value="1"/>
</dbReference>
<dbReference type="RefSeq" id="WP_114694564.1">
    <property type="nucleotide sequence ID" value="NZ_QQOH01000001.1"/>
</dbReference>
<evidence type="ECO:0000259" key="10">
    <source>
        <dbReference type="Pfam" id="PF00288"/>
    </source>
</evidence>
<dbReference type="PRINTS" id="PR00959">
    <property type="entry name" value="MEVGALKINASE"/>
</dbReference>
<keyword evidence="1" id="KW-0963">Cytoplasm</keyword>
<keyword evidence="7" id="KW-0460">Magnesium</keyword>
<dbReference type="InterPro" id="IPR036554">
    <property type="entry name" value="GHMP_kinase_C_sf"/>
</dbReference>
<dbReference type="InterPro" id="IPR020568">
    <property type="entry name" value="Ribosomal_Su5_D2-typ_SF"/>
</dbReference>
<keyword evidence="6" id="KW-0067">ATP-binding</keyword>
<evidence type="ECO:0000256" key="1">
    <source>
        <dbReference type="ARBA" id="ARBA00022490"/>
    </source>
</evidence>
<accession>A0A369WTF1</accession>
<dbReference type="GO" id="GO:0005737">
    <property type="term" value="C:cytoplasm"/>
    <property type="evidence" value="ECO:0007669"/>
    <property type="project" value="InterPro"/>
</dbReference>
<organism evidence="12 13">
    <name type="scientific">Motiliproteus coralliicola</name>
    <dbReference type="NCBI Taxonomy" id="2283196"/>
    <lineage>
        <taxon>Bacteria</taxon>
        <taxon>Pseudomonadati</taxon>
        <taxon>Pseudomonadota</taxon>
        <taxon>Gammaproteobacteria</taxon>
        <taxon>Oceanospirillales</taxon>
        <taxon>Oceanospirillaceae</taxon>
        <taxon>Motiliproteus</taxon>
    </lineage>
</organism>
<keyword evidence="13" id="KW-1185">Reference proteome</keyword>
<evidence type="ECO:0000256" key="9">
    <source>
        <dbReference type="ARBA" id="ARBA00029438"/>
    </source>
</evidence>
<feature type="domain" description="GHMP kinase C-terminal" evidence="11">
    <location>
        <begin position="231"/>
        <end position="295"/>
    </location>
</feature>
<keyword evidence="3" id="KW-0808">Transferase</keyword>
<evidence type="ECO:0000256" key="8">
    <source>
        <dbReference type="ARBA" id="ARBA00023098"/>
    </source>
</evidence>
<dbReference type="PANTHER" id="PTHR43290:SF2">
    <property type="entry name" value="MEVALONATE KINASE"/>
    <property type="match status" value="1"/>
</dbReference>
<evidence type="ECO:0000313" key="13">
    <source>
        <dbReference type="Proteomes" id="UP000253769"/>
    </source>
</evidence>
<dbReference type="SUPFAM" id="SSF54211">
    <property type="entry name" value="Ribosomal protein S5 domain 2-like"/>
    <property type="match status" value="1"/>
</dbReference>
<dbReference type="Proteomes" id="UP000253769">
    <property type="component" value="Unassembled WGS sequence"/>
</dbReference>
<keyword evidence="4" id="KW-0547">Nucleotide-binding</keyword>
<keyword evidence="2" id="KW-0444">Lipid biosynthesis</keyword>
<evidence type="ECO:0000256" key="7">
    <source>
        <dbReference type="ARBA" id="ARBA00022842"/>
    </source>
</evidence>
<dbReference type="Pfam" id="PF00288">
    <property type="entry name" value="GHMP_kinases_N"/>
    <property type="match status" value="1"/>
</dbReference>
<name>A0A369WTF1_9GAMM</name>
<dbReference type="SUPFAM" id="SSF55060">
    <property type="entry name" value="GHMP Kinase, C-terminal domain"/>
    <property type="match status" value="1"/>
</dbReference>
<dbReference type="UniPathway" id="UPA00057">
    <property type="reaction ID" value="UER00098"/>
</dbReference>
<dbReference type="GO" id="GO:0005524">
    <property type="term" value="F:ATP binding"/>
    <property type="evidence" value="ECO:0007669"/>
    <property type="project" value="UniProtKB-KW"/>
</dbReference>
<comment type="caution">
    <text evidence="12">The sequence shown here is derived from an EMBL/GenBank/DDBJ whole genome shotgun (WGS) entry which is preliminary data.</text>
</comment>